<keyword evidence="2" id="KW-1185">Reference proteome</keyword>
<reference evidence="1 2" key="1">
    <citation type="journal article" date="2023" name="ACS Omega">
        <title>Identification of the Neoaspergillic Acid Biosynthesis Gene Cluster by Establishing an In Vitro CRISPR-Ribonucleoprotein Genetic System in Aspergillus melleus.</title>
        <authorList>
            <person name="Yuan B."/>
            <person name="Grau M.F."/>
            <person name="Murata R.M."/>
            <person name="Torok T."/>
            <person name="Venkateswaran K."/>
            <person name="Stajich J.E."/>
            <person name="Wang C.C.C."/>
        </authorList>
    </citation>
    <scope>NUCLEOTIDE SEQUENCE [LARGE SCALE GENOMIC DNA]</scope>
    <source>
        <strain evidence="1 2">IMV 1140</strain>
    </source>
</reference>
<name>A0ACC3AVP8_9EURO</name>
<dbReference type="EMBL" id="JAOPJF010000058">
    <property type="protein sequence ID" value="KAK1141848.1"/>
    <property type="molecule type" value="Genomic_DNA"/>
</dbReference>
<evidence type="ECO:0000313" key="1">
    <source>
        <dbReference type="EMBL" id="KAK1141848.1"/>
    </source>
</evidence>
<organism evidence="1 2">
    <name type="scientific">Aspergillus melleus</name>
    <dbReference type="NCBI Taxonomy" id="138277"/>
    <lineage>
        <taxon>Eukaryota</taxon>
        <taxon>Fungi</taxon>
        <taxon>Dikarya</taxon>
        <taxon>Ascomycota</taxon>
        <taxon>Pezizomycotina</taxon>
        <taxon>Eurotiomycetes</taxon>
        <taxon>Eurotiomycetidae</taxon>
        <taxon>Eurotiales</taxon>
        <taxon>Aspergillaceae</taxon>
        <taxon>Aspergillus</taxon>
        <taxon>Aspergillus subgen. Circumdati</taxon>
    </lineage>
</organism>
<dbReference type="Proteomes" id="UP001177260">
    <property type="component" value="Unassembled WGS sequence"/>
</dbReference>
<evidence type="ECO:0000313" key="2">
    <source>
        <dbReference type="Proteomes" id="UP001177260"/>
    </source>
</evidence>
<protein>
    <submittedName>
        <fullName evidence="1">Uncharacterized protein</fullName>
    </submittedName>
</protein>
<sequence>MEPHVQGMTLVIALKGLLAYWKEELASNIDPASGLGTEVLWGHSDWENHPGYFSGFERQGSQCEFWVLLPSGPSKISLENLPRFYSVGASTSMHGFRSKLVGFLLNQKQHSHEHECPLVCAIAAQERKRNR</sequence>
<gene>
    <name evidence="1" type="ORF">N8T08_008361</name>
</gene>
<accession>A0ACC3AVP8</accession>
<proteinExistence type="predicted"/>
<comment type="caution">
    <text evidence="1">The sequence shown here is derived from an EMBL/GenBank/DDBJ whole genome shotgun (WGS) entry which is preliminary data.</text>
</comment>